<evidence type="ECO:0000313" key="10">
    <source>
        <dbReference type="EMBL" id="QDU83364.1"/>
    </source>
</evidence>
<dbReference type="PIRSF" id="PIRSF032067">
    <property type="entry name" value="Cyanophycinase"/>
    <property type="match status" value="1"/>
</dbReference>
<reference evidence="10 11" key="1">
    <citation type="submission" date="2019-02" db="EMBL/GenBank/DDBJ databases">
        <title>Deep-cultivation of Planctomycetes and their phenomic and genomic characterization uncovers novel biology.</title>
        <authorList>
            <person name="Wiegand S."/>
            <person name="Jogler M."/>
            <person name="Boedeker C."/>
            <person name="Pinto D."/>
            <person name="Vollmers J."/>
            <person name="Rivas-Marin E."/>
            <person name="Kohn T."/>
            <person name="Peeters S.H."/>
            <person name="Heuer A."/>
            <person name="Rast P."/>
            <person name="Oberbeckmann S."/>
            <person name="Bunk B."/>
            <person name="Jeske O."/>
            <person name="Meyerdierks A."/>
            <person name="Storesund J.E."/>
            <person name="Kallscheuer N."/>
            <person name="Luecker S."/>
            <person name="Lage O.M."/>
            <person name="Pohl T."/>
            <person name="Merkel B.J."/>
            <person name="Hornburger P."/>
            <person name="Mueller R.-W."/>
            <person name="Bruemmer F."/>
            <person name="Labrenz M."/>
            <person name="Spormann A.M."/>
            <person name="Op den Camp H."/>
            <person name="Overmann J."/>
            <person name="Amann R."/>
            <person name="Jetten M.S.M."/>
            <person name="Mascher T."/>
            <person name="Medema M.H."/>
            <person name="Devos D.P."/>
            <person name="Kaster A.-K."/>
            <person name="Ovreas L."/>
            <person name="Rohde M."/>
            <person name="Galperin M.Y."/>
            <person name="Jogler C."/>
        </authorList>
    </citation>
    <scope>NUCLEOTIDE SEQUENCE [LARGE SCALE GENOMIC DNA]</scope>
    <source>
        <strain evidence="10 11">Pla163</strain>
    </source>
</reference>
<dbReference type="InterPro" id="IPR005320">
    <property type="entry name" value="Peptidase_S51"/>
</dbReference>
<dbReference type="EC" id="3.4.15.6" evidence="4"/>
<comment type="similarity">
    <text evidence="3">Belongs to the peptidase S51 family.</text>
</comment>
<protein>
    <recommendedName>
        <fullName evidence="5">Cyanophycinase</fullName>
        <ecNumber evidence="4">3.4.15.6</ecNumber>
    </recommendedName>
</protein>
<keyword evidence="8" id="KW-0720">Serine protease</keyword>
<dbReference type="CDD" id="cd03145">
    <property type="entry name" value="GAT1_cyanophycinase"/>
    <property type="match status" value="1"/>
</dbReference>
<dbReference type="Pfam" id="PF03575">
    <property type="entry name" value="Peptidase_S51"/>
    <property type="match status" value="1"/>
</dbReference>
<dbReference type="NCBIfam" id="TIGR02069">
    <property type="entry name" value="cyanophycinase"/>
    <property type="match status" value="1"/>
</dbReference>
<evidence type="ECO:0000313" key="11">
    <source>
        <dbReference type="Proteomes" id="UP000319342"/>
    </source>
</evidence>
<comment type="catalytic activity">
    <reaction evidence="1">
        <text>[L-4-(L-arginin-2-N-yl)aspartate](n) + H2O = [L-4-(L-arginin-2-N-yl)aspartate](n-1) + L-4-(L-arginin-2-N-yl)aspartate</text>
        <dbReference type="Rhea" id="RHEA:12845"/>
        <dbReference type="Rhea" id="RHEA-COMP:13728"/>
        <dbReference type="Rhea" id="RHEA-COMP:13734"/>
        <dbReference type="ChEBI" id="CHEBI:15377"/>
        <dbReference type="ChEBI" id="CHEBI:137986"/>
        <dbReference type="ChEBI" id="CHEBI:137991"/>
        <dbReference type="EC" id="3.4.15.6"/>
    </reaction>
</comment>
<sequence>MSARTNDRPNPDRGYLVPIGGAEEKFRTPKILSRFARICGGKDARIAVIPTASRLAETGPRYETIFTEIGVGEVFTLPFEKRSDCEREDWLAQLESANGVFMTGGNQLRISTTVGGTSVAEMIRERNRTGALHVAGTSAGASIMAEHMIAYGDEGSTPRSDMVTLAPGLGLTQNVIIDQHFRQRDRLGRLLTSLAYNPRPIGIGLDEDTAAFIAPDDTIEVVGSGAITVVDPSEMSFSSMDSAKRNDPVSIVNIRLHVLAEGGTYDITTRRAVAAEEALETN</sequence>
<dbReference type="EMBL" id="CP036290">
    <property type="protein sequence ID" value="QDU83364.1"/>
    <property type="molecule type" value="Genomic_DNA"/>
</dbReference>
<dbReference type="RefSeq" id="WP_419186223.1">
    <property type="nucleotide sequence ID" value="NZ_CP036290.1"/>
</dbReference>
<dbReference type="AlphaFoldDB" id="A0A518CVY2"/>
<dbReference type="GO" id="GO:0006508">
    <property type="term" value="P:proteolysis"/>
    <property type="evidence" value="ECO:0007669"/>
    <property type="project" value="UniProtKB-KW"/>
</dbReference>
<dbReference type="PANTHER" id="PTHR36175:SF1">
    <property type="entry name" value="CYANOPHYCINASE"/>
    <property type="match status" value="1"/>
</dbReference>
<keyword evidence="7 10" id="KW-0378">Hydrolase</keyword>
<accession>A0A518CVY2</accession>
<evidence type="ECO:0000256" key="5">
    <source>
        <dbReference type="ARBA" id="ARBA00015719"/>
    </source>
</evidence>
<evidence type="ECO:0000256" key="2">
    <source>
        <dbReference type="ARBA" id="ARBA00002039"/>
    </source>
</evidence>
<feature type="active site" description="Charge relay system" evidence="9">
    <location>
        <position position="207"/>
    </location>
</feature>
<dbReference type="InterPro" id="IPR011811">
    <property type="entry name" value="Peptidase_S51_cyanophycinase"/>
</dbReference>
<evidence type="ECO:0000256" key="9">
    <source>
        <dbReference type="PIRSR" id="PIRSR032067-1"/>
    </source>
</evidence>
<comment type="function">
    <text evidence="2">Exopeptidase that catalyzes the hydrolytic cleavage of multi-L-arginyl-poly-L-aspartic acid (cyanophycin; a water-insoluble reserve polymer) into aspartate-arginine dipeptides.</text>
</comment>
<feature type="active site" description="Charge relay system" evidence="9">
    <location>
        <position position="138"/>
    </location>
</feature>
<dbReference type="Gene3D" id="3.40.50.880">
    <property type="match status" value="1"/>
</dbReference>
<evidence type="ECO:0000256" key="6">
    <source>
        <dbReference type="ARBA" id="ARBA00022670"/>
    </source>
</evidence>
<feature type="active site" description="Charge relay system" evidence="9">
    <location>
        <position position="180"/>
    </location>
</feature>
<organism evidence="10 11">
    <name type="scientific">Rohdeia mirabilis</name>
    <dbReference type="NCBI Taxonomy" id="2528008"/>
    <lineage>
        <taxon>Bacteria</taxon>
        <taxon>Pseudomonadati</taxon>
        <taxon>Planctomycetota</taxon>
        <taxon>Planctomycetia</taxon>
        <taxon>Planctomycetia incertae sedis</taxon>
        <taxon>Rohdeia</taxon>
    </lineage>
</organism>
<evidence type="ECO:0000256" key="8">
    <source>
        <dbReference type="ARBA" id="ARBA00022825"/>
    </source>
</evidence>
<name>A0A518CVY2_9BACT</name>
<dbReference type="SUPFAM" id="SSF52317">
    <property type="entry name" value="Class I glutamine amidotransferase-like"/>
    <property type="match status" value="1"/>
</dbReference>
<keyword evidence="11" id="KW-1185">Reference proteome</keyword>
<dbReference type="GO" id="GO:0008241">
    <property type="term" value="F:peptidyl-dipeptidase activity"/>
    <property type="evidence" value="ECO:0007669"/>
    <property type="project" value="UniProtKB-EC"/>
</dbReference>
<dbReference type="PANTHER" id="PTHR36175">
    <property type="entry name" value="CYANOPHYCINASE"/>
    <property type="match status" value="1"/>
</dbReference>
<evidence type="ECO:0000256" key="7">
    <source>
        <dbReference type="ARBA" id="ARBA00022801"/>
    </source>
</evidence>
<evidence type="ECO:0000256" key="4">
    <source>
        <dbReference type="ARBA" id="ARBA00013115"/>
    </source>
</evidence>
<proteinExistence type="inferred from homology"/>
<evidence type="ECO:0000256" key="1">
    <source>
        <dbReference type="ARBA" id="ARBA00001092"/>
    </source>
</evidence>
<dbReference type="InterPro" id="IPR029062">
    <property type="entry name" value="Class_I_gatase-like"/>
</dbReference>
<keyword evidence="6" id="KW-0645">Protease</keyword>
<gene>
    <name evidence="10" type="primary">cphB_1</name>
    <name evidence="10" type="ORF">Pla163_04630</name>
</gene>
<dbReference type="GO" id="GO:0008236">
    <property type="term" value="F:serine-type peptidase activity"/>
    <property type="evidence" value="ECO:0007669"/>
    <property type="project" value="UniProtKB-KW"/>
</dbReference>
<dbReference type="Proteomes" id="UP000319342">
    <property type="component" value="Chromosome"/>
</dbReference>
<dbReference type="GO" id="GO:0004180">
    <property type="term" value="F:carboxypeptidase activity"/>
    <property type="evidence" value="ECO:0007669"/>
    <property type="project" value="UniProtKB-KW"/>
</dbReference>
<keyword evidence="10" id="KW-0121">Carboxypeptidase</keyword>
<evidence type="ECO:0000256" key="3">
    <source>
        <dbReference type="ARBA" id="ARBA00006534"/>
    </source>
</evidence>